<evidence type="ECO:0000313" key="2">
    <source>
        <dbReference type="Proteomes" id="UP000000863"/>
    </source>
</evidence>
<organismHost>
    <name type="scientific">Emiliania huxleyi</name>
    <name type="common">Coccolithophore</name>
    <name type="synonym">Pontosphaera huxleyi</name>
    <dbReference type="NCBI Taxonomy" id="2903"/>
</organismHost>
<proteinExistence type="predicted"/>
<keyword evidence="2" id="KW-1185">Reference proteome</keyword>
<accession>Q4A2J1</accession>
<dbReference type="KEGG" id="vg:3654739"/>
<sequence length="196" mass="22344">MPAMKRTVSEIQIDLGKSQKKSRGLLAIYQRNFDDLDKNYMQYKTSVKAGTRDSYDHHYYVENYTDVYTECTKPMSDHISELVRSGYLPEAYDSEFDGEIADVMDYFKQIVYGASSPSKDLVFCINTIFDKFTSIINDVPSYSNTPVAMWADLTPTQKKAVVDTLIAEGHETHSDEFFSLMQEYRQTGIPSNSAAL</sequence>
<dbReference type="EMBL" id="AJ890364">
    <property type="protein sequence ID" value="CAI65715.1"/>
    <property type="molecule type" value="Genomic_DNA"/>
</dbReference>
<dbReference type="RefSeq" id="YP_294046.1">
    <property type="nucleotide sequence ID" value="NC_007346.1"/>
</dbReference>
<gene>
    <name evidence="1" type="ORF">EhV289</name>
</gene>
<dbReference type="GeneID" id="3654739"/>
<organism evidence="1 2">
    <name type="scientific">Emiliania huxleyi virus 86 (isolate United Kingdom/English Channel/1999)</name>
    <name type="common">EhV-86</name>
    <dbReference type="NCBI Taxonomy" id="654925"/>
    <lineage>
        <taxon>Viruses</taxon>
        <taxon>Varidnaviria</taxon>
        <taxon>Bamfordvirae</taxon>
        <taxon>Nucleocytoviricota</taxon>
        <taxon>Megaviricetes</taxon>
        <taxon>Algavirales</taxon>
        <taxon>Phycodnaviridae</taxon>
        <taxon>Coccolithovirus</taxon>
        <taxon>Coccolithovirus huxleyi</taxon>
        <taxon>Emiliania huxleyi virus 86</taxon>
    </lineage>
</organism>
<dbReference type="Proteomes" id="UP000000863">
    <property type="component" value="Segment"/>
</dbReference>
<name>Q4A2J1_EHV8U</name>
<evidence type="ECO:0000313" key="1">
    <source>
        <dbReference type="EMBL" id="CAI65715.1"/>
    </source>
</evidence>
<reference evidence="1 2" key="1">
    <citation type="journal article" date="2005" name="Science">
        <title>Complete genome sequence and lytic phase transcription profile of a Coccolithovirus.</title>
        <authorList>
            <person name="Wilson W.H."/>
            <person name="Schroeder D.C."/>
            <person name="Allen M.J."/>
            <person name="Holden M.T.G."/>
            <person name="Parkhill J."/>
            <person name="Barrell B.G."/>
            <person name="Churcher C."/>
            <person name="Hamlin N."/>
            <person name="Mungall K."/>
            <person name="Norbertczak H."/>
            <person name="Quail M.A."/>
            <person name="Price C."/>
            <person name="Rabbinowitsch E."/>
            <person name="Walker D."/>
            <person name="Craigon M."/>
            <person name="Roy D."/>
            <person name="Ghazal P."/>
        </authorList>
    </citation>
    <scope>NUCLEOTIDE SEQUENCE [LARGE SCALE GENOMIC DNA]</scope>
    <source>
        <strain evidence="2">Isolate United Kingdom/English Channel/1999</strain>
    </source>
</reference>
<protein>
    <submittedName>
        <fullName evidence="1">Uncharacterized protein</fullName>
    </submittedName>
</protein>